<sequence length="586" mass="66651">MTDGSYAKSIELPNEEVFRNLKNAHHFAIDIGGSLAKVAYSSRIQRRTSMVLDEPNKTKLIEKCLDFIHNIWQRDGQQKTVDREDEMGCLIKGCNFLLKNIPDESFIYQRHGSPEYKFHGVDYNIFPYLLVNIGSGVSLIKTFDELLTLAENGDHREVDMLVKDIYGGAYSSIGLTGDIIAKEFKDEDIAKSLLLSISNDVGQIAYLHAKLHGIKKIYFGGFFIRGHPMTMHTISYAVNFWSKGEIQPLFLRHEGYLGAIGAFLKGAEEDDTENFTWGENFAGSSGLGSSQSNFFRYGRQRSSTFDMLELDKLDKPLQKCPLLLDPNSYLPDTVDLNEDDDARQYWLDCFANSVDKTKQQAIRSQSQSKDVEERAENFKAKYLTRLKELKENPCLLDTSSHCLQDFLFTDPYSLFLDDLDKLSWDDRQLALVKGLLAGNVFDWGAREVANIMENTEPWLFDEFDKWKERLSGNKPPHNCAVIFCDNSGYDIILGVFPFVRELLNRGSNACYMLIDHDLVEAIAREKADLIVIEGMGRAVHTNFNAAFSCEALKVAVIKNRWLANRLGGEMFSVMFKYEPPKMIKTS</sequence>
<feature type="domain" description="Damage-control phosphatase ARMT1-like metal-binding" evidence="16">
    <location>
        <begin position="416"/>
        <end position="507"/>
    </location>
</feature>
<keyword evidence="5" id="KW-0533">Nickel</keyword>
<keyword evidence="9" id="KW-0067">ATP-binding</keyword>
<dbReference type="EMBL" id="JARBDR010000640">
    <property type="protein sequence ID" value="KAJ8310602.1"/>
    <property type="molecule type" value="Genomic_DNA"/>
</dbReference>
<dbReference type="Pfam" id="PF01937">
    <property type="entry name" value="ARMT1-like_dom"/>
    <property type="match status" value="1"/>
</dbReference>
<evidence type="ECO:0000259" key="16">
    <source>
        <dbReference type="Pfam" id="PF01937"/>
    </source>
</evidence>
<comment type="cofactor">
    <cofactor evidence="2">
        <name>Ni(2+)</name>
        <dbReference type="ChEBI" id="CHEBI:49786"/>
    </cofactor>
</comment>
<evidence type="ECO:0000256" key="14">
    <source>
        <dbReference type="ARBA" id="ARBA00032948"/>
    </source>
</evidence>
<gene>
    <name evidence="17" type="ORF">KUTeg_012467</name>
</gene>
<evidence type="ECO:0000256" key="3">
    <source>
        <dbReference type="ARBA" id="ARBA00011388"/>
    </source>
</evidence>
<comment type="caution">
    <text evidence="17">The sequence shown here is derived from an EMBL/GenBank/DDBJ whole genome shotgun (WGS) entry which is preliminary data.</text>
</comment>
<keyword evidence="18" id="KW-1185">Reference proteome</keyword>
<keyword evidence="7" id="KW-0547">Nucleotide-binding</keyword>
<comment type="catalytic activity">
    <reaction evidence="13">
        <text>(R)-4'-phospho-S-sulfopantetheine + H2O = (R)-S-sulfopantetheine + phosphate</text>
        <dbReference type="Rhea" id="RHEA:68340"/>
        <dbReference type="ChEBI" id="CHEBI:15377"/>
        <dbReference type="ChEBI" id="CHEBI:43474"/>
        <dbReference type="ChEBI" id="CHEBI:177302"/>
        <dbReference type="ChEBI" id="CHEBI:177303"/>
    </reaction>
    <physiologicalReaction direction="left-to-right" evidence="13">
        <dbReference type="Rhea" id="RHEA:68341"/>
    </physiologicalReaction>
</comment>
<dbReference type="Gene3D" id="3.30.420.510">
    <property type="match status" value="1"/>
</dbReference>
<dbReference type="InterPro" id="IPR036075">
    <property type="entry name" value="ARMT-1-like_metal-bd_sf"/>
</dbReference>
<evidence type="ECO:0000256" key="13">
    <source>
        <dbReference type="ARBA" id="ARBA00029347"/>
    </source>
</evidence>
<dbReference type="InterPro" id="IPR043129">
    <property type="entry name" value="ATPase_NBD"/>
</dbReference>
<dbReference type="InterPro" id="IPR002791">
    <property type="entry name" value="ARMT1-like_metal-bd"/>
</dbReference>
<evidence type="ECO:0000313" key="17">
    <source>
        <dbReference type="EMBL" id="KAJ8310602.1"/>
    </source>
</evidence>
<dbReference type="Proteomes" id="UP001217089">
    <property type="component" value="Unassembled WGS sequence"/>
</dbReference>
<dbReference type="Gene3D" id="3.30.420.40">
    <property type="match status" value="1"/>
</dbReference>
<reference evidence="17 18" key="1">
    <citation type="submission" date="2022-12" db="EMBL/GenBank/DDBJ databases">
        <title>Chromosome-level genome of Tegillarca granosa.</title>
        <authorList>
            <person name="Kim J."/>
        </authorList>
    </citation>
    <scope>NUCLEOTIDE SEQUENCE [LARGE SCALE GENOMIC DNA]</scope>
    <source>
        <strain evidence="17">Teg-2019</strain>
        <tissue evidence="17">Adductor muscle</tissue>
    </source>
</reference>
<evidence type="ECO:0000256" key="9">
    <source>
        <dbReference type="ARBA" id="ARBA00022840"/>
    </source>
</evidence>
<proteinExistence type="predicted"/>
<comment type="function">
    <text evidence="15">Phosphatase which shows a preference for 4'-phosphopantetheine and its oxidatively damaged forms (sulfonate or S-sulfonate), providing strong indirect evidence that the phosphatase activity pre-empts damage in the coenzyme A (CoA) pathway. Hydrolyzing excess 4'-phosphopantetheine could constitute a directed overflow mechanism to prevent its oxidation to the S-sulfonate, sulfonate, or other forms. Hydrolyzing 4'-phosphopantetheine sulfonate or S-sulfonate would forestall their conversion to inactive forms of CoA and acyl carrier protein. May play a role in the physiological regulation of CoA intracellular levels.</text>
</comment>
<evidence type="ECO:0000256" key="1">
    <source>
        <dbReference type="ARBA" id="ARBA00001936"/>
    </source>
</evidence>
<keyword evidence="10" id="KW-0173">Coenzyme A biosynthesis</keyword>
<evidence type="ECO:0000256" key="7">
    <source>
        <dbReference type="ARBA" id="ARBA00022741"/>
    </source>
</evidence>
<comment type="subunit">
    <text evidence="3">Homodimer. Interacts with PKM.</text>
</comment>
<dbReference type="Gene3D" id="1.20.1700.10">
    <property type="entry name" value="AF1104-like"/>
    <property type="match status" value="1"/>
</dbReference>
<accession>A0ABQ9F3Y0</accession>
<keyword evidence="8" id="KW-0378">Hydrolase</keyword>
<comment type="cofactor">
    <cofactor evidence="1">
        <name>Mn(2+)</name>
        <dbReference type="ChEBI" id="CHEBI:29035"/>
    </cofactor>
</comment>
<organism evidence="17 18">
    <name type="scientific">Tegillarca granosa</name>
    <name type="common">Malaysian cockle</name>
    <name type="synonym">Anadara granosa</name>
    <dbReference type="NCBI Taxonomy" id="220873"/>
    <lineage>
        <taxon>Eukaryota</taxon>
        <taxon>Metazoa</taxon>
        <taxon>Spiralia</taxon>
        <taxon>Lophotrochozoa</taxon>
        <taxon>Mollusca</taxon>
        <taxon>Bivalvia</taxon>
        <taxon>Autobranchia</taxon>
        <taxon>Pteriomorphia</taxon>
        <taxon>Arcoida</taxon>
        <taxon>Arcoidea</taxon>
        <taxon>Arcidae</taxon>
        <taxon>Tegillarca</taxon>
    </lineage>
</organism>
<dbReference type="Gene3D" id="3.40.50.10880">
    <property type="entry name" value="Uncharacterised protein PF01937, DUF89, domain 3"/>
    <property type="match status" value="1"/>
</dbReference>
<evidence type="ECO:0000256" key="15">
    <source>
        <dbReference type="ARBA" id="ARBA00046055"/>
    </source>
</evidence>
<evidence type="ECO:0000313" key="18">
    <source>
        <dbReference type="Proteomes" id="UP001217089"/>
    </source>
</evidence>
<dbReference type="PANTHER" id="PTHR12280:SF20">
    <property type="entry name" value="4'-PHOSPHOPANTETHEINE PHOSPHATASE"/>
    <property type="match status" value="1"/>
</dbReference>
<evidence type="ECO:0000256" key="8">
    <source>
        <dbReference type="ARBA" id="ARBA00022801"/>
    </source>
</evidence>
<keyword evidence="12" id="KW-0464">Manganese</keyword>
<dbReference type="SUPFAM" id="SSF53067">
    <property type="entry name" value="Actin-like ATPase domain"/>
    <property type="match status" value="2"/>
</dbReference>
<dbReference type="CDD" id="cd24123">
    <property type="entry name" value="ASKHA_NBD_PanK-II_Pank4"/>
    <property type="match status" value="1"/>
</dbReference>
<evidence type="ECO:0000256" key="5">
    <source>
        <dbReference type="ARBA" id="ARBA00022596"/>
    </source>
</evidence>
<evidence type="ECO:0000256" key="12">
    <source>
        <dbReference type="ARBA" id="ARBA00023211"/>
    </source>
</evidence>
<evidence type="ECO:0000256" key="6">
    <source>
        <dbReference type="ARBA" id="ARBA00022723"/>
    </source>
</evidence>
<evidence type="ECO:0000256" key="11">
    <source>
        <dbReference type="ARBA" id="ARBA00023074"/>
    </source>
</evidence>
<dbReference type="InterPro" id="IPR035073">
    <property type="entry name" value="At2g17340_3_helix_bundle"/>
</dbReference>
<name>A0ABQ9F3Y0_TEGGR</name>
<protein>
    <recommendedName>
        <fullName evidence="4">4'-phosphopantetheine phosphatase</fullName>
    </recommendedName>
    <alternativeName>
        <fullName evidence="14">Inactive pantothenic acid kinase 4</fullName>
    </alternativeName>
</protein>
<keyword evidence="11" id="KW-0944">Nitration</keyword>
<evidence type="ECO:0000256" key="4">
    <source>
        <dbReference type="ARBA" id="ARBA00019490"/>
    </source>
</evidence>
<evidence type="ECO:0000256" key="10">
    <source>
        <dbReference type="ARBA" id="ARBA00022993"/>
    </source>
</evidence>
<dbReference type="Pfam" id="PF03630">
    <property type="entry name" value="Fumble"/>
    <property type="match status" value="1"/>
</dbReference>
<dbReference type="InterPro" id="IPR004567">
    <property type="entry name" value="Type_II_PanK"/>
</dbReference>
<dbReference type="SUPFAM" id="SSF111321">
    <property type="entry name" value="AF1104-like"/>
    <property type="match status" value="1"/>
</dbReference>
<evidence type="ECO:0000256" key="2">
    <source>
        <dbReference type="ARBA" id="ARBA00001967"/>
    </source>
</evidence>
<dbReference type="PANTHER" id="PTHR12280">
    <property type="entry name" value="PANTOTHENATE KINASE"/>
    <property type="match status" value="1"/>
</dbReference>
<keyword evidence="6" id="KW-0479">Metal-binding</keyword>